<dbReference type="InterPro" id="IPR019448">
    <property type="entry name" value="NT-C2"/>
</dbReference>
<feature type="compositionally biased region" description="Basic and acidic residues" evidence="1">
    <location>
        <begin position="751"/>
        <end position="764"/>
    </location>
</feature>
<feature type="compositionally biased region" description="Acidic residues" evidence="1">
    <location>
        <begin position="217"/>
        <end position="232"/>
    </location>
</feature>
<feature type="compositionally biased region" description="Polar residues" evidence="1">
    <location>
        <begin position="292"/>
        <end position="308"/>
    </location>
</feature>
<feature type="region of interest" description="Disordered" evidence="1">
    <location>
        <begin position="642"/>
        <end position="723"/>
    </location>
</feature>
<feature type="compositionally biased region" description="Polar residues" evidence="1">
    <location>
        <begin position="32"/>
        <end position="49"/>
    </location>
</feature>
<dbReference type="PANTHER" id="PTHR21456">
    <property type="entry name" value="FAMILY WITH SEQUENCE SIMILARITY 102"/>
    <property type="match status" value="1"/>
</dbReference>
<feature type="domain" description="C2 NT-type" evidence="2">
    <location>
        <begin position="489"/>
        <end position="540"/>
    </location>
</feature>
<feature type="region of interest" description="Disordered" evidence="1">
    <location>
        <begin position="337"/>
        <end position="390"/>
    </location>
</feature>
<feature type="compositionally biased region" description="Basic and acidic residues" evidence="1">
    <location>
        <begin position="714"/>
        <end position="723"/>
    </location>
</feature>
<comment type="caution">
    <text evidence="3">The sequence shown here is derived from an EMBL/GenBank/DDBJ whole genome shotgun (WGS) entry which is preliminary data.</text>
</comment>
<dbReference type="AlphaFoldDB" id="A0AAW0YKK1"/>
<feature type="compositionally biased region" description="Low complexity" evidence="1">
    <location>
        <begin position="19"/>
        <end position="31"/>
    </location>
</feature>
<dbReference type="KEGG" id="kne:92181564"/>
<accession>A0AAW0YKK1</accession>
<feature type="compositionally biased region" description="Low complexity" evidence="1">
    <location>
        <begin position="139"/>
        <end position="161"/>
    </location>
</feature>
<feature type="compositionally biased region" description="Basic and acidic residues" evidence="1">
    <location>
        <begin position="802"/>
        <end position="817"/>
    </location>
</feature>
<feature type="region of interest" description="Disordered" evidence="1">
    <location>
        <begin position="737"/>
        <end position="817"/>
    </location>
</feature>
<dbReference type="Proteomes" id="UP001388673">
    <property type="component" value="Unassembled WGS sequence"/>
</dbReference>
<feature type="compositionally biased region" description="Low complexity" evidence="1">
    <location>
        <begin position="247"/>
        <end position="256"/>
    </location>
</feature>
<gene>
    <name evidence="3" type="ORF">IAR55_004306</name>
</gene>
<name>A0AAW0YKK1_9TREE</name>
<dbReference type="EMBL" id="JBCAWK010000008">
    <property type="protein sequence ID" value="KAK8850388.1"/>
    <property type="molecule type" value="Genomic_DNA"/>
</dbReference>
<organism evidence="3 4">
    <name type="scientific">Kwoniella newhampshirensis</name>
    <dbReference type="NCBI Taxonomy" id="1651941"/>
    <lineage>
        <taxon>Eukaryota</taxon>
        <taxon>Fungi</taxon>
        <taxon>Dikarya</taxon>
        <taxon>Basidiomycota</taxon>
        <taxon>Agaricomycotina</taxon>
        <taxon>Tremellomycetes</taxon>
        <taxon>Tremellales</taxon>
        <taxon>Cryptococcaceae</taxon>
        <taxon>Kwoniella</taxon>
    </lineage>
</organism>
<feature type="compositionally biased region" description="Polar residues" evidence="1">
    <location>
        <begin position="266"/>
        <end position="285"/>
    </location>
</feature>
<dbReference type="RefSeq" id="XP_066801819.1">
    <property type="nucleotide sequence ID" value="XM_066947405.1"/>
</dbReference>
<feature type="compositionally biased region" description="Polar residues" evidence="1">
    <location>
        <begin position="646"/>
        <end position="659"/>
    </location>
</feature>
<dbReference type="InterPro" id="IPR039931">
    <property type="entry name" value="EEIG1/2-like"/>
</dbReference>
<protein>
    <recommendedName>
        <fullName evidence="2">C2 NT-type domain-containing protein</fullName>
    </recommendedName>
</protein>
<feature type="region of interest" description="Disordered" evidence="1">
    <location>
        <begin position="133"/>
        <end position="162"/>
    </location>
</feature>
<feature type="region of interest" description="Disordered" evidence="1">
    <location>
        <begin position="174"/>
        <end position="308"/>
    </location>
</feature>
<sequence>MTTLSRPNIPAEFRPIPPSRSSSFAPAFSRSNTSGYPQSITSSSSQLPTPSHEHVPFGSRLKHMFDSQKHATFSATVIIHELGNVPQLQGEFAVKWKFRGKRPRGKESLEMHAAEHVSIMPKPSLPNLKLSQALHKHPSSSTLSVRTTSTSSSVGASTPRSMSFHNRTMMNKAFSLPPQPVTRSTEKKVSDPTPLKQVLARQDSDGTPLTESPPVVDEPEEVPGGLVDDDSEPFMNESGGSSGSGSRGSSQSRASGLQINLHRPSAASSAVPTPTPRRGSTTEQLSVPFPRSTLSPSMQNLIPSGTTPSYSTLVDAVPTRDQLGLNHPPAISRTVSIATSTSSDASASTSGLRPRVRSVSGPGSMLNMTTADTGLSSTDRRGETPPRPLRAHTCKWDYEVSHVIRVPLGKPVMPSTPATPNGSYPYRQPPASAPLPLLGGGPHSESGIQLIIEQFPIAPTPTRIGHEQADERGGHSKEQDSKIIEAAKARIEKTKTVFGVVDVDLAAFAGKGRMTRRFLLKGSRTNATVKLTIDMRRVGGEEKWIAPPIQEGHHVTGMQDLVGNEAETLRTDLFLTKTPSNSSSGSSLGLDRTRTNISTVSSVYASRPSSADHSTNSLVRTISNHQYEPFDHYLKADHARRGRDTPLQQVRESSPASGHTSTTNSPSRPSRESSPARRIPDLGLTATGLAPSPVITSLSNVHHHHHHHSHHMKGKDLRDRSGIHDLPPEAIIEAIFNPHPAAEAGPFTYVPEKRDDDMYGRDDMIDQSATDAGEEGREGGDGTKDSKGKHGKIWRMRGRGRGIREKKQRERQRTAST</sequence>
<evidence type="ECO:0000313" key="3">
    <source>
        <dbReference type="EMBL" id="KAK8850388.1"/>
    </source>
</evidence>
<dbReference type="PANTHER" id="PTHR21456:SF1">
    <property type="entry name" value="C2 NT-TYPE DOMAIN-CONTAINING PROTEIN"/>
    <property type="match status" value="1"/>
</dbReference>
<feature type="region of interest" description="Disordered" evidence="1">
    <location>
        <begin position="1"/>
        <end position="56"/>
    </location>
</feature>
<feature type="compositionally biased region" description="Polar residues" evidence="1">
    <location>
        <begin position="366"/>
        <end position="377"/>
    </location>
</feature>
<evidence type="ECO:0000256" key="1">
    <source>
        <dbReference type="SAM" id="MobiDB-lite"/>
    </source>
</evidence>
<evidence type="ECO:0000313" key="4">
    <source>
        <dbReference type="Proteomes" id="UP001388673"/>
    </source>
</evidence>
<evidence type="ECO:0000259" key="2">
    <source>
        <dbReference type="Pfam" id="PF10358"/>
    </source>
</evidence>
<feature type="compositionally biased region" description="Basic residues" evidence="1">
    <location>
        <begin position="789"/>
        <end position="801"/>
    </location>
</feature>
<feature type="compositionally biased region" description="Low complexity" evidence="1">
    <location>
        <begin position="337"/>
        <end position="350"/>
    </location>
</feature>
<feature type="compositionally biased region" description="Basic residues" evidence="1">
    <location>
        <begin position="701"/>
        <end position="713"/>
    </location>
</feature>
<dbReference type="Pfam" id="PF10358">
    <property type="entry name" value="NT-C2"/>
    <property type="match status" value="1"/>
</dbReference>
<proteinExistence type="predicted"/>
<reference evidence="3 4" key="1">
    <citation type="journal article" date="2024" name="bioRxiv">
        <title>Comparative genomics of Cryptococcus and Kwoniella reveals pathogenesis evolution and contrasting karyotype dynamics via intercentromeric recombination or chromosome fusion.</title>
        <authorList>
            <person name="Coelho M.A."/>
            <person name="David-Palma M."/>
            <person name="Shea T."/>
            <person name="Bowers K."/>
            <person name="McGinley-Smith S."/>
            <person name="Mohammad A.W."/>
            <person name="Gnirke A."/>
            <person name="Yurkov A.M."/>
            <person name="Nowrousian M."/>
            <person name="Sun S."/>
            <person name="Cuomo C.A."/>
            <person name="Heitman J."/>
        </authorList>
    </citation>
    <scope>NUCLEOTIDE SEQUENCE [LARGE SCALE GENOMIC DNA]</scope>
    <source>
        <strain evidence="3 4">CBS 13917</strain>
    </source>
</reference>
<dbReference type="GeneID" id="92181564"/>
<keyword evidence="4" id="KW-1185">Reference proteome</keyword>
<feature type="compositionally biased region" description="Basic and acidic residues" evidence="1">
    <location>
        <begin position="669"/>
        <end position="680"/>
    </location>
</feature>
<feature type="compositionally biased region" description="Basic and acidic residues" evidence="1">
    <location>
        <begin position="774"/>
        <end position="788"/>
    </location>
</feature>